<feature type="transmembrane region" description="Helical" evidence="1">
    <location>
        <begin position="184"/>
        <end position="203"/>
    </location>
</feature>
<keyword evidence="1" id="KW-0472">Membrane</keyword>
<evidence type="ECO:0000313" key="2">
    <source>
        <dbReference type="EMBL" id="EUK19356.1"/>
    </source>
</evidence>
<dbReference type="AlphaFoldDB" id="W7E885"/>
<dbReference type="RefSeq" id="WP_034338320.1">
    <property type="nucleotide sequence ID" value="NZ_ATSX01000001.1"/>
</dbReference>
<protein>
    <submittedName>
        <fullName evidence="2">Uncharacterized protein</fullName>
    </submittedName>
</protein>
<name>W7E885_9PROT</name>
<gene>
    <name evidence="2" type="ORF">COMX_06380</name>
</gene>
<keyword evidence="1" id="KW-0812">Transmembrane</keyword>
<proteinExistence type="predicted"/>
<evidence type="ECO:0000313" key="3">
    <source>
        <dbReference type="Proteomes" id="UP000019250"/>
    </source>
</evidence>
<sequence length="270" mass="31785">MDQLSGFTSEQREMLQYKIYAVCYNFLDIQSKSECLPDILLNEGKYGVDDLLFPALVYDACEAIALPKEIIYSRFEYLDYFETDEPEPLSIKKFADILINILEIYQTQWKRFRALSEQDQEQYYTKIYDVLKKYLPLHHTVFSPKKFVNKGDYAVRGYKAKRMVKKVAFIMGLSKSETYDTFDAHDYFSFPIAWSLIFFYILFSSIGIVYFLVGTIFSIIFGVAFLLWALVYLYRPENTSAPMTAKEFADKIIGMRLVENFYNNQKNKEE</sequence>
<keyword evidence="3" id="KW-1185">Reference proteome</keyword>
<dbReference type="STRING" id="1208583.COMX_06380"/>
<keyword evidence="1" id="KW-1133">Transmembrane helix</keyword>
<feature type="transmembrane region" description="Helical" evidence="1">
    <location>
        <begin position="209"/>
        <end position="234"/>
    </location>
</feature>
<organism evidence="2 3">
    <name type="scientific">Commensalibacter papalotli</name>
    <name type="common">ex Servin-Garciduenas et al. 2014</name>
    <dbReference type="NCBI Taxonomy" id="1208583"/>
    <lineage>
        <taxon>Bacteria</taxon>
        <taxon>Pseudomonadati</taxon>
        <taxon>Pseudomonadota</taxon>
        <taxon>Alphaproteobacteria</taxon>
        <taxon>Acetobacterales</taxon>
        <taxon>Acetobacteraceae</taxon>
    </lineage>
</organism>
<evidence type="ECO:0000256" key="1">
    <source>
        <dbReference type="SAM" id="Phobius"/>
    </source>
</evidence>
<comment type="caution">
    <text evidence="2">The sequence shown here is derived from an EMBL/GenBank/DDBJ whole genome shotgun (WGS) entry which is preliminary data.</text>
</comment>
<dbReference type="Proteomes" id="UP000019250">
    <property type="component" value="Unassembled WGS sequence"/>
</dbReference>
<reference evidence="2 3" key="1">
    <citation type="journal article" date="2014" name="Genome Announc.">
        <title>Draft Genome Sequence of Commensalibacter papalotli MX01, a Symbiont Identified from the Guts of Overwintering Monarch Butterflies.</title>
        <authorList>
            <person name="Servin-Garciduenas L.E."/>
            <person name="Sanchez-Quinto A."/>
            <person name="Martinez-Romero E."/>
        </authorList>
    </citation>
    <scope>NUCLEOTIDE SEQUENCE [LARGE SCALE GENOMIC DNA]</scope>
    <source>
        <strain evidence="3">MX-MONARCH01</strain>
    </source>
</reference>
<dbReference type="EMBL" id="ATSX01000001">
    <property type="protein sequence ID" value="EUK19356.1"/>
    <property type="molecule type" value="Genomic_DNA"/>
</dbReference>
<accession>W7E885</accession>